<dbReference type="PANTHER" id="PTHR11113:SF14">
    <property type="entry name" value="N-ACETYLGLUCOSAMINE-6-PHOSPHATE DEACETYLASE"/>
    <property type="match status" value="1"/>
</dbReference>
<keyword evidence="2" id="KW-0479">Metal-binding</keyword>
<evidence type="ECO:0000256" key="4">
    <source>
        <dbReference type="ARBA" id="ARBA00023277"/>
    </source>
</evidence>
<evidence type="ECO:0000256" key="3">
    <source>
        <dbReference type="ARBA" id="ARBA00022801"/>
    </source>
</evidence>
<dbReference type="Pfam" id="PF01979">
    <property type="entry name" value="Amidohydro_1"/>
    <property type="match status" value="1"/>
</dbReference>
<comment type="caution">
    <text evidence="7">The sequence shown here is derived from an EMBL/GenBank/DDBJ whole genome shotgun (WGS) entry which is preliminary data.</text>
</comment>
<name>A0ABX1JJB7_9MICC</name>
<protein>
    <submittedName>
        <fullName evidence="7">Amidohydrolase family protein</fullName>
    </submittedName>
</protein>
<organism evidence="7 8">
    <name type="scientific">Arthrobacter deserti</name>
    <dbReference type="NCBI Taxonomy" id="1742687"/>
    <lineage>
        <taxon>Bacteria</taxon>
        <taxon>Bacillati</taxon>
        <taxon>Actinomycetota</taxon>
        <taxon>Actinomycetes</taxon>
        <taxon>Micrococcales</taxon>
        <taxon>Micrococcaceae</taxon>
        <taxon>Arthrobacter</taxon>
    </lineage>
</organism>
<dbReference type="PANTHER" id="PTHR11113">
    <property type="entry name" value="N-ACETYLGLUCOSAMINE-6-PHOSPHATE DEACETYLASE"/>
    <property type="match status" value="1"/>
</dbReference>
<dbReference type="InterPro" id="IPR006680">
    <property type="entry name" value="Amidohydro-rel"/>
</dbReference>
<reference evidence="7 8" key="1">
    <citation type="submission" date="2020-04" db="EMBL/GenBank/DDBJ databases">
        <authorList>
            <person name="Liu S."/>
        </authorList>
    </citation>
    <scope>NUCLEOTIDE SEQUENCE [LARGE SCALE GENOMIC DNA]</scope>
    <source>
        <strain evidence="7 8">CGMCC 1.15091</strain>
    </source>
</reference>
<keyword evidence="8" id="KW-1185">Reference proteome</keyword>
<evidence type="ECO:0000313" key="7">
    <source>
        <dbReference type="EMBL" id="NKX49261.1"/>
    </source>
</evidence>
<evidence type="ECO:0000259" key="6">
    <source>
        <dbReference type="Pfam" id="PF01979"/>
    </source>
</evidence>
<dbReference type="Gene3D" id="3.20.20.140">
    <property type="entry name" value="Metal-dependent hydrolases"/>
    <property type="match status" value="1"/>
</dbReference>
<keyword evidence="3 5" id="KW-0378">Hydrolase</keyword>
<dbReference type="InterPro" id="IPR011059">
    <property type="entry name" value="Metal-dep_hydrolase_composite"/>
</dbReference>
<dbReference type="Proteomes" id="UP000523795">
    <property type="component" value="Unassembled WGS sequence"/>
</dbReference>
<gene>
    <name evidence="7" type="ORF">HER39_01430</name>
</gene>
<evidence type="ECO:0000256" key="2">
    <source>
        <dbReference type="ARBA" id="ARBA00022723"/>
    </source>
</evidence>
<evidence type="ECO:0000256" key="5">
    <source>
        <dbReference type="PIRNR" id="PIRNR038994"/>
    </source>
</evidence>
<sequence>MGASARSGQQPCTFIRGRMITDGHVVEDGLLAFGGDRITYAGPAGGADTTDWTGHEVPAGSVLLPGLTDTHCHGARGGDFTSGSADEIRTAVDYLHRSGTTTLLASTVTAPRPELLGAMERLAPLAHEGLIAGIHAEGPFLSPVRSGAHERAHLSAPDPDLAGDLLEASRGQLRSMTYAAELEGADGLVDWLTLHGVIPSLGHTDCDAATAAASLARAREGMSPAGPGGYAGRPTVTHLFNAMPPCHHRSPGPVAACLRAAKAGQVVVELIADGVHLDPQTVLTVFELVGAGNVALVSDSCAATGCPDGRYMLGGREVLVSGGVARLDGTLAGGTATLLDVLRRTAAAGVPLVDAVTAATAVPASVLGLADEAGSLHPGYTADVVVATASLELAAVLRQGRWLPAPPSDLRHRRPGA</sequence>
<dbReference type="SUPFAM" id="SSF51556">
    <property type="entry name" value="Metallo-dependent hydrolases"/>
    <property type="match status" value="1"/>
</dbReference>
<dbReference type="SUPFAM" id="SSF51338">
    <property type="entry name" value="Composite domain of metallo-dependent hydrolases"/>
    <property type="match status" value="1"/>
</dbReference>
<evidence type="ECO:0000256" key="1">
    <source>
        <dbReference type="ARBA" id="ARBA00010716"/>
    </source>
</evidence>
<proteinExistence type="inferred from homology"/>
<keyword evidence="4 5" id="KW-0119">Carbohydrate metabolism</keyword>
<dbReference type="PIRSF" id="PIRSF038994">
    <property type="entry name" value="NagA"/>
    <property type="match status" value="1"/>
</dbReference>
<dbReference type="Gene3D" id="2.30.40.10">
    <property type="entry name" value="Urease, subunit C, domain 1"/>
    <property type="match status" value="1"/>
</dbReference>
<comment type="similarity">
    <text evidence="1 5">Belongs to the metallo-dependent hydrolases superfamily. NagA family.</text>
</comment>
<feature type="domain" description="Amidohydrolase-related" evidence="6">
    <location>
        <begin position="62"/>
        <end position="395"/>
    </location>
</feature>
<dbReference type="EMBL" id="JAAZSR010000009">
    <property type="protein sequence ID" value="NKX49261.1"/>
    <property type="molecule type" value="Genomic_DNA"/>
</dbReference>
<dbReference type="InterPro" id="IPR032466">
    <property type="entry name" value="Metal_Hydrolase"/>
</dbReference>
<evidence type="ECO:0000313" key="8">
    <source>
        <dbReference type="Proteomes" id="UP000523795"/>
    </source>
</evidence>
<accession>A0ABX1JJB7</accession>
<dbReference type="InterPro" id="IPR003764">
    <property type="entry name" value="GlcNAc_6-P_deAcase"/>
</dbReference>